<keyword evidence="2" id="KW-1185">Reference proteome</keyword>
<dbReference type="AlphaFoldDB" id="A0A154PEJ2"/>
<name>A0A154PEJ2_DUFNO</name>
<sequence length="326" mass="37813">MPWTSVFDEALLKKTVIMFRMLDNEWVTLTPHRSDYRSYRGSNYQTERFYGGKSLLFAVPETTLESTVDGVDVQIYVYKQVSKFFELRRQQNFGFVLVNVDTQLNGIIKDLRERKELDGYFSGDLDREPISRSTRGTFTLLDDRYQETEATIEVYMRISCLGRCIITELHAPMSIRKAFYAREESDDLYEYQFRELSTQDVESYHWGSRTILPPLHPDKLICRCHELEGPCDETTQTLKLDRKEKRKKSDYAARLEQMKKLLELMKEMRKNRPEIMGHGPGPKKICPIVETASPCPTIPMSCFVALSTVCPNPCQIPTVSCQPPPC</sequence>
<protein>
    <submittedName>
        <fullName evidence="1">Uncharacterized protein</fullName>
    </submittedName>
</protein>
<proteinExistence type="predicted"/>
<evidence type="ECO:0000313" key="2">
    <source>
        <dbReference type="Proteomes" id="UP000076502"/>
    </source>
</evidence>
<dbReference type="Pfam" id="PF14924">
    <property type="entry name" value="MAP10_N"/>
    <property type="match status" value="1"/>
</dbReference>
<evidence type="ECO:0000313" key="1">
    <source>
        <dbReference type="EMBL" id="KZC10282.1"/>
    </source>
</evidence>
<organism evidence="1 2">
    <name type="scientific">Dufourea novaeangliae</name>
    <name type="common">Sweat bee</name>
    <dbReference type="NCBI Taxonomy" id="178035"/>
    <lineage>
        <taxon>Eukaryota</taxon>
        <taxon>Metazoa</taxon>
        <taxon>Ecdysozoa</taxon>
        <taxon>Arthropoda</taxon>
        <taxon>Hexapoda</taxon>
        <taxon>Insecta</taxon>
        <taxon>Pterygota</taxon>
        <taxon>Neoptera</taxon>
        <taxon>Endopterygota</taxon>
        <taxon>Hymenoptera</taxon>
        <taxon>Apocrita</taxon>
        <taxon>Aculeata</taxon>
        <taxon>Apoidea</taxon>
        <taxon>Anthophila</taxon>
        <taxon>Halictidae</taxon>
        <taxon>Rophitinae</taxon>
        <taxon>Dufourea</taxon>
    </lineage>
</organism>
<gene>
    <name evidence="1" type="ORF">WN55_01398</name>
</gene>
<dbReference type="OrthoDB" id="7699561at2759"/>
<dbReference type="Proteomes" id="UP000076502">
    <property type="component" value="Unassembled WGS sequence"/>
</dbReference>
<reference evidence="1 2" key="1">
    <citation type="submission" date="2015-07" db="EMBL/GenBank/DDBJ databases">
        <title>The genome of Dufourea novaeangliae.</title>
        <authorList>
            <person name="Pan H."/>
            <person name="Kapheim K."/>
        </authorList>
    </citation>
    <scope>NUCLEOTIDE SEQUENCE [LARGE SCALE GENOMIC DNA]</scope>
    <source>
        <strain evidence="1">0120121106</strain>
        <tissue evidence="1">Whole body</tissue>
    </source>
</reference>
<dbReference type="EMBL" id="KQ434889">
    <property type="protein sequence ID" value="KZC10282.1"/>
    <property type="molecule type" value="Genomic_DNA"/>
</dbReference>
<accession>A0A154PEJ2</accession>